<keyword evidence="2" id="KW-1185">Reference proteome</keyword>
<dbReference type="AlphaFoldDB" id="E2S7M4"/>
<sequence>MSDDDRNEGDGPGECLEHAWKLKGVTIAMDGAHEDYACLRCGAVSMRESGAGWHPGF</sequence>
<comment type="caution">
    <text evidence="1">The sequence shown here is derived from an EMBL/GenBank/DDBJ whole genome shotgun (WGS) entry which is preliminary data.</text>
</comment>
<evidence type="ECO:0000313" key="1">
    <source>
        <dbReference type="EMBL" id="EFQ84690.1"/>
    </source>
</evidence>
<reference evidence="1" key="1">
    <citation type="submission" date="2010-08" db="EMBL/GenBank/DDBJ databases">
        <authorList>
            <person name="Muzny D."/>
            <person name="Qin X."/>
            <person name="Buhay C."/>
            <person name="Dugan-Rocha S."/>
            <person name="Ding Y."/>
            <person name="Chen G."/>
            <person name="Hawes A."/>
            <person name="Holder M."/>
            <person name="Jhangiani S."/>
            <person name="Johnson A."/>
            <person name="Khan Z."/>
            <person name="Li Z."/>
            <person name="Liu W."/>
            <person name="Liu X."/>
            <person name="Perez L."/>
            <person name="Shen H."/>
            <person name="Wang Q."/>
            <person name="Watt J."/>
            <person name="Xi L."/>
            <person name="Xin Y."/>
            <person name="Zhou J."/>
            <person name="Deng J."/>
            <person name="Jiang H."/>
            <person name="Liu Y."/>
            <person name="Qu J."/>
            <person name="Song X.-Z."/>
            <person name="Zhang L."/>
            <person name="Villasana D."/>
            <person name="Johnson A."/>
            <person name="Liu J."/>
            <person name="Liyanage D."/>
            <person name="Lorensuhewa L."/>
            <person name="Robinson T."/>
            <person name="Song A."/>
            <person name="Song B.-B."/>
            <person name="Dinh H."/>
            <person name="Thornton R."/>
            <person name="Coyle M."/>
            <person name="Francisco L."/>
            <person name="Jackson L."/>
            <person name="Javaid M."/>
            <person name="Korchina V."/>
            <person name="Kovar C."/>
            <person name="Mata R."/>
            <person name="Mathew T."/>
            <person name="Ngo R."/>
            <person name="Nguyen L."/>
            <person name="Nguyen N."/>
            <person name="Okwuonu G."/>
            <person name="Ongeri F."/>
            <person name="Pham C."/>
            <person name="Simmons D."/>
            <person name="Wilczek-Boney K."/>
            <person name="Hale W."/>
            <person name="Jakkamsetti A."/>
            <person name="Pham P."/>
            <person name="Ruth R."/>
            <person name="San Lucas F."/>
            <person name="Warren J."/>
            <person name="Zhang J."/>
            <person name="Zhao Z."/>
            <person name="Zhou C."/>
            <person name="Zhu D."/>
            <person name="Lee S."/>
            <person name="Bess C."/>
            <person name="Blankenburg K."/>
            <person name="Forbes L."/>
            <person name="Fu Q."/>
            <person name="Gubbala S."/>
            <person name="Hirani K."/>
            <person name="Jayaseelan J.C."/>
            <person name="Lara F."/>
            <person name="Munidasa M."/>
            <person name="Palculict T."/>
            <person name="Patil S."/>
            <person name="Pu L.-L."/>
            <person name="Saada N."/>
            <person name="Tang L."/>
            <person name="Weissenberger G."/>
            <person name="Zhu Y."/>
            <person name="Hemphill L."/>
            <person name="Shang Y."/>
            <person name="Youmans B."/>
            <person name="Ayvaz T."/>
            <person name="Ross M."/>
            <person name="Santibanez J."/>
            <person name="Aqrawi P."/>
            <person name="Gross S."/>
            <person name="Joshi V."/>
            <person name="Fowler G."/>
            <person name="Nazareth L."/>
            <person name="Reid J."/>
            <person name="Worley K."/>
            <person name="Petrosino J."/>
            <person name="Highlander S."/>
            <person name="Gibbs R."/>
        </authorList>
    </citation>
    <scope>NUCLEOTIDE SEQUENCE [LARGE SCALE GENOMIC DNA]</scope>
    <source>
        <strain evidence="1">DSM 15272</strain>
    </source>
</reference>
<gene>
    <name evidence="1" type="ORF">HMPREF0063_10031</name>
</gene>
<dbReference type="Proteomes" id="UP000003111">
    <property type="component" value="Unassembled WGS sequence"/>
</dbReference>
<proteinExistence type="predicted"/>
<accession>E2S7M4</accession>
<dbReference type="HOGENOM" id="CLU_3021530_0_0_11"/>
<protein>
    <submittedName>
        <fullName evidence="1">Uncharacterized protein</fullName>
    </submittedName>
</protein>
<dbReference type="STRING" id="585531.HMPREF0063_10031"/>
<dbReference type="OrthoDB" id="9964788at2"/>
<evidence type="ECO:0000313" key="2">
    <source>
        <dbReference type="Proteomes" id="UP000003111"/>
    </source>
</evidence>
<organism evidence="1 2">
    <name type="scientific">Aeromicrobium marinum DSM 15272</name>
    <dbReference type="NCBI Taxonomy" id="585531"/>
    <lineage>
        <taxon>Bacteria</taxon>
        <taxon>Bacillati</taxon>
        <taxon>Actinomycetota</taxon>
        <taxon>Actinomycetes</taxon>
        <taxon>Propionibacteriales</taxon>
        <taxon>Nocardioidaceae</taxon>
        <taxon>Aeromicrobium</taxon>
    </lineage>
</organism>
<dbReference type="RefSeq" id="WP_007076598.1">
    <property type="nucleotide sequence ID" value="NZ_CM001024.1"/>
</dbReference>
<name>E2S7M4_9ACTN</name>
<dbReference type="EMBL" id="ACLF03000001">
    <property type="protein sequence ID" value="EFQ84690.1"/>
    <property type="molecule type" value="Genomic_DNA"/>
</dbReference>